<dbReference type="SUPFAM" id="SSF52091">
    <property type="entry name" value="SpoIIaa-like"/>
    <property type="match status" value="1"/>
</dbReference>
<gene>
    <name evidence="2" type="ORF">BG844_28385</name>
</gene>
<organism evidence="2 3">
    <name type="scientific">Couchioplanes caeruleus subsp. caeruleus</name>
    <dbReference type="NCBI Taxonomy" id="56427"/>
    <lineage>
        <taxon>Bacteria</taxon>
        <taxon>Bacillati</taxon>
        <taxon>Actinomycetota</taxon>
        <taxon>Actinomycetes</taxon>
        <taxon>Micromonosporales</taxon>
        <taxon>Micromonosporaceae</taxon>
        <taxon>Couchioplanes</taxon>
    </lineage>
</organism>
<dbReference type="InterPro" id="IPR036513">
    <property type="entry name" value="STAS_dom_sf"/>
</dbReference>
<name>A0A1K0GJF3_9ACTN</name>
<proteinExistence type="predicted"/>
<evidence type="ECO:0000259" key="1">
    <source>
        <dbReference type="PROSITE" id="PS50801"/>
    </source>
</evidence>
<evidence type="ECO:0000313" key="2">
    <source>
        <dbReference type="EMBL" id="OJF11068.1"/>
    </source>
</evidence>
<sequence>MHRGAAAAGFAVTRFAPTAHTATARVANILLTVLLMMQELLNDAVRTAEIVTVDVGRVRFIDSTVISALVAARNTANHIGCRFILINPAARVRRILQITGVLDIMTDPRADQVQASGLPGGDLDRGHGIHRCPPPWLG</sequence>
<dbReference type="Gene3D" id="3.30.750.24">
    <property type="entry name" value="STAS domain"/>
    <property type="match status" value="1"/>
</dbReference>
<dbReference type="CDD" id="cd07043">
    <property type="entry name" value="STAS_anti-anti-sigma_factors"/>
    <property type="match status" value="1"/>
</dbReference>
<reference evidence="2 3" key="1">
    <citation type="submission" date="2016-09" db="EMBL/GenBank/DDBJ databases">
        <title>Couchioplanes caeruleus draft genome sequence.</title>
        <authorList>
            <person name="Sheehan J."/>
            <person name="Caffrey P."/>
        </authorList>
    </citation>
    <scope>NUCLEOTIDE SEQUENCE [LARGE SCALE GENOMIC DNA]</scope>
    <source>
        <strain evidence="2 3">DSM 43634</strain>
    </source>
</reference>
<keyword evidence="3" id="KW-1185">Reference proteome</keyword>
<dbReference type="Proteomes" id="UP000182486">
    <property type="component" value="Unassembled WGS sequence"/>
</dbReference>
<dbReference type="EMBL" id="MEIA01000439">
    <property type="protein sequence ID" value="OJF11068.1"/>
    <property type="molecule type" value="Genomic_DNA"/>
</dbReference>
<protein>
    <recommendedName>
        <fullName evidence="1">STAS domain-containing protein</fullName>
    </recommendedName>
</protein>
<dbReference type="AlphaFoldDB" id="A0A1K0GJF3"/>
<feature type="domain" description="STAS" evidence="1">
    <location>
        <begin position="37"/>
        <end position="103"/>
    </location>
</feature>
<dbReference type="Pfam" id="PF01740">
    <property type="entry name" value="STAS"/>
    <property type="match status" value="1"/>
</dbReference>
<dbReference type="PROSITE" id="PS50801">
    <property type="entry name" value="STAS"/>
    <property type="match status" value="1"/>
</dbReference>
<evidence type="ECO:0000313" key="3">
    <source>
        <dbReference type="Proteomes" id="UP000182486"/>
    </source>
</evidence>
<accession>A0A1K0GJF3</accession>
<comment type="caution">
    <text evidence="2">The sequence shown here is derived from an EMBL/GenBank/DDBJ whole genome shotgun (WGS) entry which is preliminary data.</text>
</comment>
<dbReference type="InterPro" id="IPR002645">
    <property type="entry name" value="STAS_dom"/>
</dbReference>